<feature type="domain" description="LytR/CpsA/Psr regulator C-terminal" evidence="3">
    <location>
        <begin position="140"/>
        <end position="229"/>
    </location>
</feature>
<dbReference type="InterPro" id="IPR027381">
    <property type="entry name" value="LytR/CpsA/Psr_C"/>
</dbReference>
<feature type="region of interest" description="Disordered" evidence="1">
    <location>
        <begin position="37"/>
        <end position="106"/>
    </location>
</feature>
<proteinExistence type="predicted"/>
<keyword evidence="2" id="KW-0812">Transmembrane</keyword>
<sequence>MTGPGSADASRMRIAGIVLLAVAGVAAVVGLLALGGESSSSPTAAPASPTAQPLPGAVSSPAPAPPNQAAAPPVGVPPGGPAVPPGGGLAPGGTGPAPAGGPAVGAPIVPGGGAGGGGAGGGASGGGSGGGGGAGVNQAVEVRVFNNSTIQGLADRAAGQMRDRGWNVVEVGNYPSGVIPESTVYYRPGTGEEGAADAIAGQFGLRSMPRFDGIQGASPGVIVIATNNWGANQG</sequence>
<gene>
    <name evidence="4" type="ORF">GCM10023200_59200</name>
</gene>
<comment type="caution">
    <text evidence="4">The sequence shown here is derived from an EMBL/GenBank/DDBJ whole genome shotgun (WGS) entry which is preliminary data.</text>
</comment>
<keyword evidence="2" id="KW-1133">Transmembrane helix</keyword>
<dbReference type="Pfam" id="PF13399">
    <property type="entry name" value="LytR_C"/>
    <property type="match status" value="1"/>
</dbReference>
<keyword evidence="5" id="KW-1185">Reference proteome</keyword>
<reference evidence="5" key="1">
    <citation type="journal article" date="2019" name="Int. J. Syst. Evol. Microbiol.">
        <title>The Global Catalogue of Microorganisms (GCM) 10K type strain sequencing project: providing services to taxonomists for standard genome sequencing and annotation.</title>
        <authorList>
            <consortium name="The Broad Institute Genomics Platform"/>
            <consortium name="The Broad Institute Genome Sequencing Center for Infectious Disease"/>
            <person name="Wu L."/>
            <person name="Ma J."/>
        </authorList>
    </citation>
    <scope>NUCLEOTIDE SEQUENCE [LARGE SCALE GENOMIC DNA]</scope>
    <source>
        <strain evidence="5">JCM 17979</strain>
    </source>
</reference>
<dbReference type="Proteomes" id="UP001500928">
    <property type="component" value="Unassembled WGS sequence"/>
</dbReference>
<feature type="compositionally biased region" description="Low complexity" evidence="1">
    <location>
        <begin position="96"/>
        <end position="106"/>
    </location>
</feature>
<dbReference type="EMBL" id="BAABHO010000089">
    <property type="protein sequence ID" value="GAA4813583.1"/>
    <property type="molecule type" value="Genomic_DNA"/>
</dbReference>
<dbReference type="Gene3D" id="3.30.70.2390">
    <property type="match status" value="1"/>
</dbReference>
<evidence type="ECO:0000256" key="1">
    <source>
        <dbReference type="SAM" id="MobiDB-lite"/>
    </source>
</evidence>
<dbReference type="RefSeq" id="WP_345425036.1">
    <property type="nucleotide sequence ID" value="NZ_BAABHO010000089.1"/>
</dbReference>
<evidence type="ECO:0000259" key="3">
    <source>
        <dbReference type="Pfam" id="PF13399"/>
    </source>
</evidence>
<organism evidence="4 5">
    <name type="scientific">Actinomycetospora chlora</name>
    <dbReference type="NCBI Taxonomy" id="663608"/>
    <lineage>
        <taxon>Bacteria</taxon>
        <taxon>Bacillati</taxon>
        <taxon>Actinomycetota</taxon>
        <taxon>Actinomycetes</taxon>
        <taxon>Pseudonocardiales</taxon>
        <taxon>Pseudonocardiaceae</taxon>
        <taxon>Actinomycetospora</taxon>
    </lineage>
</organism>
<keyword evidence="2" id="KW-0472">Membrane</keyword>
<evidence type="ECO:0000313" key="5">
    <source>
        <dbReference type="Proteomes" id="UP001500928"/>
    </source>
</evidence>
<name>A0ABP9CMR9_9PSEU</name>
<feature type="compositionally biased region" description="Pro residues" evidence="1">
    <location>
        <begin position="74"/>
        <end position="84"/>
    </location>
</feature>
<protein>
    <recommendedName>
        <fullName evidence="3">LytR/CpsA/Psr regulator C-terminal domain-containing protein</fullName>
    </recommendedName>
</protein>
<accession>A0ABP9CMR9</accession>
<feature type="compositionally biased region" description="Gly residues" evidence="1">
    <location>
        <begin position="85"/>
        <end position="95"/>
    </location>
</feature>
<evidence type="ECO:0000256" key="2">
    <source>
        <dbReference type="SAM" id="Phobius"/>
    </source>
</evidence>
<evidence type="ECO:0000313" key="4">
    <source>
        <dbReference type="EMBL" id="GAA4813583.1"/>
    </source>
</evidence>
<feature type="transmembrane region" description="Helical" evidence="2">
    <location>
        <begin position="12"/>
        <end position="34"/>
    </location>
</feature>
<feature type="compositionally biased region" description="Low complexity" evidence="1">
    <location>
        <begin position="37"/>
        <end position="73"/>
    </location>
</feature>